<dbReference type="GO" id="GO:0004252">
    <property type="term" value="F:serine-type endopeptidase activity"/>
    <property type="evidence" value="ECO:0007669"/>
    <property type="project" value="InterPro"/>
</dbReference>
<keyword evidence="1" id="KW-0378">Hydrolase</keyword>
<protein>
    <submittedName>
        <fullName evidence="2">Esterase</fullName>
    </submittedName>
</protein>
<proteinExistence type="predicted"/>
<dbReference type="Proteomes" id="UP000317835">
    <property type="component" value="Chromosome"/>
</dbReference>
<keyword evidence="3" id="KW-1185">Reference proteome</keyword>
<dbReference type="EMBL" id="CP036426">
    <property type="protein sequence ID" value="QDV37059.1"/>
    <property type="molecule type" value="Genomic_DNA"/>
</dbReference>
<dbReference type="InterPro" id="IPR002471">
    <property type="entry name" value="Pept_S9_AS"/>
</dbReference>
<dbReference type="AlphaFoldDB" id="A0A518H870"/>
<dbReference type="GO" id="GO:0006508">
    <property type="term" value="P:proteolysis"/>
    <property type="evidence" value="ECO:0007669"/>
    <property type="project" value="InterPro"/>
</dbReference>
<sequence length="316" mass="34392">MIASIALATVLGTIERGTVTFSPSPAEATVPDGFRLGADTFAFELRPIRKTASYSVSTLTFPSPVVSPDPSNNVVHAEYFRPDRPGERPGAIVLHILGADFALSRYMAARLADRGVAVLFVKLPYYGERRPVGMEARLLSSDIERSVLAMRQGVCDVRRASTWLAAREEVDAGRIGVTGISLGGLVSALAAEADPGLDRVAILLAGGGLADILWNLPESEARESRNAWIESGRSREDLEALTRPFDPLTYADRLRSKRVLMIAGRSDEIIPPEAASRLWEAAGRPPIRWYDCGHYSAAGYLLPAVREVVDFFETRP</sequence>
<dbReference type="PROSITE" id="PS00708">
    <property type="entry name" value="PRO_ENDOPEP_SER"/>
    <property type="match status" value="1"/>
</dbReference>
<dbReference type="RefSeq" id="WP_145274303.1">
    <property type="nucleotide sequence ID" value="NZ_CP036426.1"/>
</dbReference>
<dbReference type="PANTHER" id="PTHR22946">
    <property type="entry name" value="DIENELACTONE HYDROLASE DOMAIN-CONTAINING PROTEIN-RELATED"/>
    <property type="match status" value="1"/>
</dbReference>
<dbReference type="Gene3D" id="3.40.50.1820">
    <property type="entry name" value="alpha/beta hydrolase"/>
    <property type="match status" value="1"/>
</dbReference>
<dbReference type="OrthoDB" id="9783926at2"/>
<evidence type="ECO:0000313" key="2">
    <source>
        <dbReference type="EMBL" id="QDV37059.1"/>
    </source>
</evidence>
<reference evidence="2 3" key="1">
    <citation type="submission" date="2019-02" db="EMBL/GenBank/DDBJ databases">
        <title>Deep-cultivation of Planctomycetes and their phenomic and genomic characterization uncovers novel biology.</title>
        <authorList>
            <person name="Wiegand S."/>
            <person name="Jogler M."/>
            <person name="Boedeker C."/>
            <person name="Pinto D."/>
            <person name="Vollmers J."/>
            <person name="Rivas-Marin E."/>
            <person name="Kohn T."/>
            <person name="Peeters S.H."/>
            <person name="Heuer A."/>
            <person name="Rast P."/>
            <person name="Oberbeckmann S."/>
            <person name="Bunk B."/>
            <person name="Jeske O."/>
            <person name="Meyerdierks A."/>
            <person name="Storesund J.E."/>
            <person name="Kallscheuer N."/>
            <person name="Luecker S."/>
            <person name="Lage O.M."/>
            <person name="Pohl T."/>
            <person name="Merkel B.J."/>
            <person name="Hornburger P."/>
            <person name="Mueller R.-W."/>
            <person name="Bruemmer F."/>
            <person name="Labrenz M."/>
            <person name="Spormann A.M."/>
            <person name="Op den Camp H."/>
            <person name="Overmann J."/>
            <person name="Amann R."/>
            <person name="Jetten M.S.M."/>
            <person name="Mascher T."/>
            <person name="Medema M.H."/>
            <person name="Devos D.P."/>
            <person name="Kaster A.-K."/>
            <person name="Ovreas L."/>
            <person name="Rohde M."/>
            <person name="Galperin M.Y."/>
            <person name="Jogler C."/>
        </authorList>
    </citation>
    <scope>NUCLEOTIDE SEQUENCE [LARGE SCALE GENOMIC DNA]</scope>
    <source>
        <strain evidence="2 3">ElP</strain>
    </source>
</reference>
<evidence type="ECO:0000313" key="3">
    <source>
        <dbReference type="Proteomes" id="UP000317835"/>
    </source>
</evidence>
<accession>A0A518H870</accession>
<organism evidence="2 3">
    <name type="scientific">Tautonia plasticadhaerens</name>
    <dbReference type="NCBI Taxonomy" id="2527974"/>
    <lineage>
        <taxon>Bacteria</taxon>
        <taxon>Pseudomonadati</taxon>
        <taxon>Planctomycetota</taxon>
        <taxon>Planctomycetia</taxon>
        <taxon>Isosphaerales</taxon>
        <taxon>Isosphaeraceae</taxon>
        <taxon>Tautonia</taxon>
    </lineage>
</organism>
<dbReference type="InterPro" id="IPR019149">
    <property type="entry name" value="ABHD18"/>
</dbReference>
<evidence type="ECO:0000256" key="1">
    <source>
        <dbReference type="ARBA" id="ARBA00022801"/>
    </source>
</evidence>
<dbReference type="SUPFAM" id="SSF53474">
    <property type="entry name" value="alpha/beta-Hydrolases"/>
    <property type="match status" value="1"/>
</dbReference>
<dbReference type="InterPro" id="IPR029058">
    <property type="entry name" value="AB_hydrolase_fold"/>
</dbReference>
<dbReference type="Pfam" id="PF09752">
    <property type="entry name" value="ABHD18"/>
    <property type="match status" value="1"/>
</dbReference>
<dbReference type="InterPro" id="IPR050261">
    <property type="entry name" value="FrsA_esterase"/>
</dbReference>
<dbReference type="KEGG" id="tpla:ElP_49920"/>
<gene>
    <name evidence="2" type="ORF">ElP_49920</name>
</gene>
<name>A0A518H870_9BACT</name>